<comment type="caution">
    <text evidence="1">The sequence shown here is derived from an EMBL/GenBank/DDBJ whole genome shotgun (WGS) entry which is preliminary data.</text>
</comment>
<protein>
    <submittedName>
        <fullName evidence="1">Uncharacterized protein</fullName>
    </submittedName>
</protein>
<gene>
    <name evidence="1" type="ORF">DSO57_1018870</name>
</gene>
<name>A0ACC2RIU7_9FUNG</name>
<accession>A0ACC2RIU7</accession>
<dbReference type="EMBL" id="QTSX02007183">
    <property type="protein sequence ID" value="KAJ9049982.1"/>
    <property type="molecule type" value="Genomic_DNA"/>
</dbReference>
<keyword evidence="2" id="KW-1185">Reference proteome</keyword>
<sequence length="384" mass="43000">MSQNKPAETVGNPEIYESPDVRLADTVEDLPFNDELKEEPSKEKITKENKDDVDKTLRNILKRLDQNDTSDDQSLQNESLEDIKETPQQKLLRLQQEALAFQKYLTESSEAVNLPANEGISYLDALSDVQQKLSKLDEALGGSSSKTQTEGGTLLLSKLGQARKLLDNTENPDAVARLPELIYKNEVSHASELETRIKSLERLLGPEMSRPVDVPEFHNFGGNLARAHELMRLLADPSQLDYVTQRVKMINAELGHLSEIQESLVSEGQLLYYDDEIELNKQVDQLMELFDRLEPLVQQAPMLTARLKTMGSFHNEALDMGLVLGKLDCLVKATEDDANAALEKCKRASESLNTNMDSIAQNTKHVEDRLTALASRLEKLNAST</sequence>
<reference evidence="1" key="1">
    <citation type="submission" date="2022-04" db="EMBL/GenBank/DDBJ databases">
        <title>Genome of the entomopathogenic fungus Entomophthora muscae.</title>
        <authorList>
            <person name="Elya C."/>
            <person name="Lovett B.R."/>
            <person name="Lee E."/>
            <person name="Macias A.M."/>
            <person name="Hajek A.E."/>
            <person name="De Bivort B.L."/>
            <person name="Kasson M.T."/>
            <person name="De Fine Licht H.H."/>
            <person name="Stajich J.E."/>
        </authorList>
    </citation>
    <scope>NUCLEOTIDE SEQUENCE</scope>
    <source>
        <strain evidence="1">Berkeley</strain>
    </source>
</reference>
<proteinExistence type="predicted"/>
<dbReference type="Proteomes" id="UP001165960">
    <property type="component" value="Unassembled WGS sequence"/>
</dbReference>
<evidence type="ECO:0000313" key="1">
    <source>
        <dbReference type="EMBL" id="KAJ9049982.1"/>
    </source>
</evidence>
<organism evidence="1 2">
    <name type="scientific">Entomophthora muscae</name>
    <dbReference type="NCBI Taxonomy" id="34485"/>
    <lineage>
        <taxon>Eukaryota</taxon>
        <taxon>Fungi</taxon>
        <taxon>Fungi incertae sedis</taxon>
        <taxon>Zoopagomycota</taxon>
        <taxon>Entomophthoromycotina</taxon>
        <taxon>Entomophthoromycetes</taxon>
        <taxon>Entomophthorales</taxon>
        <taxon>Entomophthoraceae</taxon>
        <taxon>Entomophthora</taxon>
    </lineage>
</organism>
<evidence type="ECO:0000313" key="2">
    <source>
        <dbReference type="Proteomes" id="UP001165960"/>
    </source>
</evidence>